<dbReference type="PROSITE" id="PS01186">
    <property type="entry name" value="EGF_2"/>
    <property type="match status" value="1"/>
</dbReference>
<accession>A0A3Q0JGR4</accession>
<dbReference type="Proteomes" id="UP000079169">
    <property type="component" value="Unplaced"/>
</dbReference>
<dbReference type="InterPro" id="IPR051216">
    <property type="entry name" value="Teneurin"/>
</dbReference>
<dbReference type="FunFam" id="2.180.10.10:FF:000008">
    <property type="entry name" value="Odz, odd Oz/ten-m homolog"/>
    <property type="match status" value="1"/>
</dbReference>
<reference evidence="9" key="1">
    <citation type="submission" date="2025-08" db="UniProtKB">
        <authorList>
            <consortium name="RefSeq"/>
        </authorList>
    </citation>
    <scope>IDENTIFICATION</scope>
</reference>
<dbReference type="AlphaFoldDB" id="A0A3Q0JGR4"/>
<dbReference type="Gene3D" id="2.180.10.10">
    <property type="entry name" value="RHS repeat-associated core"/>
    <property type="match status" value="1"/>
</dbReference>
<dbReference type="Pfam" id="PF25020">
    <property type="entry name" value="TTR_TEN1-4"/>
    <property type="match status" value="1"/>
</dbReference>
<dbReference type="PROSITE" id="PS00022">
    <property type="entry name" value="EGF_1"/>
    <property type="match status" value="1"/>
</dbReference>
<comment type="caution">
    <text evidence="6">Lacks conserved residue(s) required for the propagation of feature annotation.</text>
</comment>
<dbReference type="FunFam" id="2.10.25.10:FF:000021">
    <property type="entry name" value="Teneurin transmembrane protein 2"/>
    <property type="match status" value="1"/>
</dbReference>
<keyword evidence="8" id="KW-1185">Reference proteome</keyword>
<feature type="non-terminal residue" evidence="9">
    <location>
        <position position="788"/>
    </location>
</feature>
<dbReference type="PROSITE" id="PS50026">
    <property type="entry name" value="EGF_3"/>
    <property type="match status" value="1"/>
</dbReference>
<dbReference type="STRING" id="121845.A0A3Q0JGR4"/>
<dbReference type="GO" id="GO:0007155">
    <property type="term" value="P:cell adhesion"/>
    <property type="evidence" value="ECO:0007669"/>
    <property type="project" value="UniProtKB-KW"/>
</dbReference>
<dbReference type="InterPro" id="IPR056820">
    <property type="entry name" value="TEN_TTR-like"/>
</dbReference>
<dbReference type="InterPro" id="IPR000742">
    <property type="entry name" value="EGF"/>
</dbReference>
<dbReference type="PANTHER" id="PTHR11219:SF72">
    <property type="entry name" value="TENEURIN-M"/>
    <property type="match status" value="1"/>
</dbReference>
<evidence type="ECO:0000256" key="6">
    <source>
        <dbReference type="PROSITE-ProRule" id="PRU00076"/>
    </source>
</evidence>
<dbReference type="FunFam" id="2.10.25.10:FF:000474">
    <property type="entry name" value="Teneurin transmembrane protein 2"/>
    <property type="match status" value="1"/>
</dbReference>
<keyword evidence="1 6" id="KW-0245">EGF-like domain</keyword>
<dbReference type="PANTHER" id="PTHR11219">
    <property type="entry name" value="TENEURIN AND N-ACETYLGLUCOSAMINE-1-PHOSPHODIESTER ALPHA-N-ACETYLGLUCOSAMINIDASE"/>
    <property type="match status" value="1"/>
</dbReference>
<dbReference type="Pfam" id="PF25023">
    <property type="entry name" value="TEN_YD-shell"/>
    <property type="match status" value="1"/>
</dbReference>
<keyword evidence="4 6" id="KW-1015">Disulfide bond</keyword>
<evidence type="ECO:0000256" key="2">
    <source>
        <dbReference type="ARBA" id="ARBA00022737"/>
    </source>
</evidence>
<dbReference type="PaxDb" id="121845-A0A3Q0JGR4"/>
<dbReference type="CDD" id="cd00054">
    <property type="entry name" value="EGF_CA"/>
    <property type="match status" value="1"/>
</dbReference>
<evidence type="ECO:0000313" key="8">
    <source>
        <dbReference type="Proteomes" id="UP000079169"/>
    </source>
</evidence>
<gene>
    <name evidence="9" type="primary">LOC103520906</name>
</gene>
<evidence type="ECO:0000256" key="3">
    <source>
        <dbReference type="ARBA" id="ARBA00022889"/>
    </source>
</evidence>
<dbReference type="Gene3D" id="2.10.25.10">
    <property type="entry name" value="Laminin"/>
    <property type="match status" value="3"/>
</dbReference>
<dbReference type="SMART" id="SM00181">
    <property type="entry name" value="EGF"/>
    <property type="match status" value="3"/>
</dbReference>
<dbReference type="Pfam" id="PF25024">
    <property type="entry name" value="EGF_TEN"/>
    <property type="match status" value="1"/>
</dbReference>
<feature type="disulfide bond" evidence="6">
    <location>
        <begin position="86"/>
        <end position="96"/>
    </location>
</feature>
<dbReference type="KEGG" id="dci:103520906"/>
<proteinExistence type="predicted"/>
<dbReference type="InterPro" id="IPR056823">
    <property type="entry name" value="TEN-like_YD-shell"/>
</dbReference>
<evidence type="ECO:0000256" key="5">
    <source>
        <dbReference type="ARBA" id="ARBA00023180"/>
    </source>
</evidence>
<dbReference type="GO" id="GO:0008045">
    <property type="term" value="P:motor neuron axon guidance"/>
    <property type="evidence" value="ECO:0007669"/>
    <property type="project" value="TreeGrafter"/>
</dbReference>
<feature type="domain" description="EGF-like" evidence="7">
    <location>
        <begin position="82"/>
        <end position="118"/>
    </location>
</feature>
<feature type="disulfide bond" evidence="6">
    <location>
        <begin position="108"/>
        <end position="117"/>
    </location>
</feature>
<evidence type="ECO:0000259" key="7">
    <source>
        <dbReference type="PROSITE" id="PS50026"/>
    </source>
</evidence>
<evidence type="ECO:0000313" key="9">
    <source>
        <dbReference type="RefSeq" id="XP_026687641.1"/>
    </source>
</evidence>
<name>A0A3Q0JGR4_DIACI</name>
<keyword evidence="5" id="KW-0325">Glycoprotein</keyword>
<evidence type="ECO:0000256" key="1">
    <source>
        <dbReference type="ARBA" id="ARBA00022536"/>
    </source>
</evidence>
<evidence type="ECO:0000256" key="4">
    <source>
        <dbReference type="ARBA" id="ARBA00023157"/>
    </source>
</evidence>
<dbReference type="RefSeq" id="XP_026687641.1">
    <property type="nucleotide sequence ID" value="XM_026831840.1"/>
</dbReference>
<protein>
    <submittedName>
        <fullName evidence="9">Teneurin-m-like</fullName>
    </submittedName>
</protein>
<sequence length="788" mass="87557">MGLKRSLCYYKCPIHCSLVLTALCDKDCGTHGHCVGDACVCNAGWSGEYCNLQQCDNRCNEHGQCKNGTCLCVTGWNGKHCTLEGCPNSCSNHGQCRVNSDSQWECKCSDGWDGKDCSVLLEQNCNDGKDNDKDGLVDCEDPECCSNHICRSSQLCVSAPKPIDILLRKQPPAITASFFERMKFLIEESSLQNYAKKDNFNESVFWSNFNTSRSAVVRGRVVTSMGMGLVGVRVSTSTPLEGFTLTRDDGWFDLLVNGGGAVTLQFGRSPFKPHNHIVHVPWNEVVIIDTITMQMGDDRPVSTTQHACKDHDYDTMKPVVLATWKHGFQGACPDRSSILAESQVVQESFQIPGTGLNLVYHSSRSAGYLSTIQLQLTPQVIPDTLQLIHLRITIEGILFEKVSSSDSADQSHISTPMNSSHLNFCPAMEVSNDIIVGKCWDARGKMAYLSKFLTFATYIQTKGSRIRSVLARLPEANSAREYEVYSPETQEVYVFNRFGQHIATKNILTGETSYTFQYNVNTSNGKLSMVVDSAGNRVFILRNYASQVESIENIKGQKCRLKMSKIKLLSEVSTQDNFNVTFDYHGTTGLLKSKLDSAGRSYVYNYDEFGRLTRAFTPTGKIVNLAFDLSTKGAMIKVINDDRQPQSMLIKGSSVVNKLGEAELHTSISNDGNILQVKPWGHSLSIESVPYPILQDIDVTLAENYPVPSKQKTEIGPDLANRFEWKYFLRRGPNPAKTSEKIVTLVGRKLRVNGENLLSVEYDRNTGTVGAFIDDHVQLLNISYDKLG</sequence>
<keyword evidence="2" id="KW-0677">Repeat</keyword>
<organism evidence="8 9">
    <name type="scientific">Diaphorina citri</name>
    <name type="common">Asian citrus psyllid</name>
    <dbReference type="NCBI Taxonomy" id="121845"/>
    <lineage>
        <taxon>Eukaryota</taxon>
        <taxon>Metazoa</taxon>
        <taxon>Ecdysozoa</taxon>
        <taxon>Arthropoda</taxon>
        <taxon>Hexapoda</taxon>
        <taxon>Insecta</taxon>
        <taxon>Pterygota</taxon>
        <taxon>Neoptera</taxon>
        <taxon>Paraneoptera</taxon>
        <taxon>Hemiptera</taxon>
        <taxon>Sternorrhyncha</taxon>
        <taxon>Psylloidea</taxon>
        <taxon>Psyllidae</taxon>
        <taxon>Diaphorininae</taxon>
        <taxon>Diaphorina</taxon>
    </lineage>
</organism>
<dbReference type="GeneID" id="103520906"/>
<keyword evidence="3" id="KW-0130">Cell adhesion</keyword>